<keyword evidence="6 8" id="KW-0408">Iron</keyword>
<dbReference type="GO" id="GO:0005524">
    <property type="term" value="F:ATP binding"/>
    <property type="evidence" value="ECO:0007669"/>
    <property type="project" value="UniProtKB-KW"/>
</dbReference>
<comment type="similarity">
    <text evidence="8">Belongs to the Mrp/NBP35 ATP-binding proteins family. NUBP2/CFD1 subfamily.</text>
</comment>
<evidence type="ECO:0000256" key="7">
    <source>
        <dbReference type="ARBA" id="ARBA00023014"/>
    </source>
</evidence>
<feature type="compositionally biased region" description="Polar residues" evidence="9">
    <location>
        <begin position="120"/>
        <end position="138"/>
    </location>
</feature>
<comment type="subcellular location">
    <subcellularLocation>
        <location evidence="8">Cytoplasm</location>
    </subcellularLocation>
</comment>
<evidence type="ECO:0000313" key="11">
    <source>
        <dbReference type="Proteomes" id="UP000237144"/>
    </source>
</evidence>
<accession>A0A2S5B2H7</accession>
<feature type="binding site" evidence="8">
    <location>
        <position position="263"/>
    </location>
    <ligand>
        <name>[4Fe-4S] cluster</name>
        <dbReference type="ChEBI" id="CHEBI:49883"/>
        <note>ligand shared between dimeric partners</note>
    </ligand>
</feature>
<sequence>MDSADAALVRRLSHIQHVLLVLSGKGGVGKSSISVQLALALLAHDPTLRVGLLDVDLTGPSLPRMLGMEGRDVLASDDGWVPVYLDASKAVQAARDNGIVVQAEDGDHEMQEAGDGQLSKEPTSTDSDPAASGKTSRSGGVLACMSIGFLLSSSRESVVWRGPKKNAMVKQFLAEVRWGELDWLIVDTPPGTSDEHISLLESLRPLLLPNPSPLAPPLPTLSSLLVSTPQAVALLDVSKELSFIRRTRLPLLGLIENMSGYVCPHCRDVVGVFGKGGGEDFCNKDCDKRAGGKVPEGEEEGVGCRFLGRVPIDPELVRLLDAVAAEGGANALEVDTEMMGTTATTSTPAPSDESRTSGGLPTESGAPAARPRSLVERYEAIASFPVVAEIADRVRGLVAEQVEREANEGGRRLVAVERRGGVEPRF</sequence>
<evidence type="ECO:0000256" key="8">
    <source>
        <dbReference type="HAMAP-Rule" id="MF_03039"/>
    </source>
</evidence>
<dbReference type="AlphaFoldDB" id="A0A2S5B2H7"/>
<dbReference type="Gene3D" id="3.40.50.300">
    <property type="entry name" value="P-loop containing nucleotide triphosphate hydrolases"/>
    <property type="match status" value="1"/>
</dbReference>
<keyword evidence="2 8" id="KW-0963">Cytoplasm</keyword>
<comment type="caution">
    <text evidence="10">The sequence shown here is derived from an EMBL/GenBank/DDBJ whole genome shotgun (WGS) entry which is preliminary data.</text>
</comment>
<dbReference type="HAMAP" id="MF_02040">
    <property type="entry name" value="Mrp_NBP35"/>
    <property type="match status" value="1"/>
</dbReference>
<dbReference type="PANTHER" id="PTHR23264:SF19">
    <property type="entry name" value="CYTOSOLIC FE-S CLUSTER ASSEMBLY FACTOR NUBP2"/>
    <property type="match status" value="1"/>
</dbReference>
<dbReference type="GO" id="GO:0140663">
    <property type="term" value="F:ATP-dependent FeS chaperone activity"/>
    <property type="evidence" value="ECO:0007669"/>
    <property type="project" value="InterPro"/>
</dbReference>
<dbReference type="Pfam" id="PF10609">
    <property type="entry name" value="ParA"/>
    <property type="match status" value="2"/>
</dbReference>
<keyword evidence="4 8" id="KW-0547">Nucleotide-binding</keyword>
<dbReference type="HAMAP" id="MF_03039">
    <property type="entry name" value="NUBP2"/>
    <property type="match status" value="1"/>
</dbReference>
<dbReference type="InterPro" id="IPR019591">
    <property type="entry name" value="Mrp/NBP35_ATP-bd"/>
</dbReference>
<dbReference type="EMBL" id="PJQD01000091">
    <property type="protein sequence ID" value="POY70988.1"/>
    <property type="molecule type" value="Genomic_DNA"/>
</dbReference>
<dbReference type="InterPro" id="IPR033756">
    <property type="entry name" value="YlxH/NBP35"/>
</dbReference>
<keyword evidence="7 8" id="KW-0411">Iron-sulfur</keyword>
<dbReference type="GO" id="GO:0046872">
    <property type="term" value="F:metal ion binding"/>
    <property type="evidence" value="ECO:0007669"/>
    <property type="project" value="UniProtKB-KW"/>
</dbReference>
<evidence type="ECO:0000256" key="3">
    <source>
        <dbReference type="ARBA" id="ARBA00022723"/>
    </source>
</evidence>
<dbReference type="CDD" id="cd02037">
    <property type="entry name" value="Mrp_NBP35"/>
    <property type="match status" value="1"/>
</dbReference>
<dbReference type="OrthoDB" id="1741334at2759"/>
<dbReference type="InterPro" id="IPR028600">
    <property type="entry name" value="NUBP2/Cfd1_eukaryotes"/>
</dbReference>
<keyword evidence="11" id="KW-1185">Reference proteome</keyword>
<evidence type="ECO:0000256" key="4">
    <source>
        <dbReference type="ARBA" id="ARBA00022741"/>
    </source>
</evidence>
<evidence type="ECO:0000256" key="6">
    <source>
        <dbReference type="ARBA" id="ARBA00023004"/>
    </source>
</evidence>
<feature type="region of interest" description="Disordered" evidence="9">
    <location>
        <begin position="108"/>
        <end position="138"/>
    </location>
</feature>
<feature type="region of interest" description="Disordered" evidence="9">
    <location>
        <begin position="339"/>
        <end position="371"/>
    </location>
</feature>
<keyword evidence="3 8" id="KW-0479">Metal-binding</keyword>
<evidence type="ECO:0000256" key="5">
    <source>
        <dbReference type="ARBA" id="ARBA00022840"/>
    </source>
</evidence>
<dbReference type="PANTHER" id="PTHR23264">
    <property type="entry name" value="NUCLEOTIDE-BINDING PROTEIN NBP35 YEAST -RELATED"/>
    <property type="match status" value="1"/>
</dbReference>
<evidence type="ECO:0000256" key="9">
    <source>
        <dbReference type="SAM" id="MobiDB-lite"/>
    </source>
</evidence>
<evidence type="ECO:0000256" key="2">
    <source>
        <dbReference type="ARBA" id="ARBA00022490"/>
    </source>
</evidence>
<dbReference type="STRING" id="741276.A0A2S5B2H7"/>
<dbReference type="InterPro" id="IPR027417">
    <property type="entry name" value="P-loop_NTPase"/>
</dbReference>
<gene>
    <name evidence="10" type="ORF">BMF94_6015</name>
</gene>
<feature type="binding site" evidence="8">
    <location>
        <begin position="24"/>
        <end position="31"/>
    </location>
    <ligand>
        <name>ATP</name>
        <dbReference type="ChEBI" id="CHEBI:30616"/>
    </ligand>
</feature>
<evidence type="ECO:0000313" key="10">
    <source>
        <dbReference type="EMBL" id="POY70988.1"/>
    </source>
</evidence>
<organism evidence="10 11">
    <name type="scientific">Rhodotorula taiwanensis</name>
    <dbReference type="NCBI Taxonomy" id="741276"/>
    <lineage>
        <taxon>Eukaryota</taxon>
        <taxon>Fungi</taxon>
        <taxon>Dikarya</taxon>
        <taxon>Basidiomycota</taxon>
        <taxon>Pucciniomycotina</taxon>
        <taxon>Microbotryomycetes</taxon>
        <taxon>Sporidiobolales</taxon>
        <taxon>Sporidiobolaceae</taxon>
        <taxon>Rhodotorula</taxon>
    </lineage>
</organism>
<reference evidence="10 11" key="1">
    <citation type="journal article" date="2018" name="Front. Microbiol.">
        <title>Prospects for Fungal Bioremediation of Acidic Radioactive Waste Sites: Characterization and Genome Sequence of Rhodotorula taiwanensis MD1149.</title>
        <authorList>
            <person name="Tkavc R."/>
            <person name="Matrosova V.Y."/>
            <person name="Grichenko O.E."/>
            <person name="Gostincar C."/>
            <person name="Volpe R.P."/>
            <person name="Klimenkova P."/>
            <person name="Gaidamakova E.K."/>
            <person name="Zhou C.E."/>
            <person name="Stewart B.J."/>
            <person name="Lyman M.G."/>
            <person name="Malfatti S.A."/>
            <person name="Rubinfeld B."/>
            <person name="Courtot M."/>
            <person name="Singh J."/>
            <person name="Dalgard C.L."/>
            <person name="Hamilton T."/>
            <person name="Frey K.G."/>
            <person name="Gunde-Cimerman N."/>
            <person name="Dugan L."/>
            <person name="Daly M.J."/>
        </authorList>
    </citation>
    <scope>NUCLEOTIDE SEQUENCE [LARGE SCALE GENOMIC DNA]</scope>
    <source>
        <strain evidence="10 11">MD1149</strain>
    </source>
</reference>
<proteinExistence type="inferred from homology"/>
<keyword evidence="5 8" id="KW-0067">ATP-binding</keyword>
<comment type="function">
    <text evidence="8">Component of the cytosolic iron-sulfur (Fe/S) protein assembly (CIA) machinery. Required for maturation of extramitochondrial Fe-S proteins. The NBP35-CFD1 heterotetramer forms a Fe-S scaffold complex, mediating the de novo assembly of an Fe-S cluster and its transfer to target apoproteins.</text>
</comment>
<dbReference type="GO" id="GO:0051539">
    <property type="term" value="F:4 iron, 4 sulfur cluster binding"/>
    <property type="evidence" value="ECO:0007669"/>
    <property type="project" value="UniProtKB-UniRule"/>
</dbReference>
<feature type="binding site" evidence="8">
    <location>
        <position position="266"/>
    </location>
    <ligand>
        <name>[4Fe-4S] cluster</name>
        <dbReference type="ChEBI" id="CHEBI:49883"/>
        <note>ligand shared between dimeric partners</note>
    </ligand>
</feature>
<dbReference type="GO" id="GO:0005829">
    <property type="term" value="C:cytosol"/>
    <property type="evidence" value="ECO:0007669"/>
    <property type="project" value="TreeGrafter"/>
</dbReference>
<keyword evidence="1 8" id="KW-0004">4Fe-4S</keyword>
<dbReference type="SUPFAM" id="SSF52540">
    <property type="entry name" value="P-loop containing nucleoside triphosphate hydrolases"/>
    <property type="match status" value="1"/>
</dbReference>
<protein>
    <submittedName>
        <fullName evidence="10">Uncharacterized protein</fullName>
    </submittedName>
</protein>
<evidence type="ECO:0000256" key="1">
    <source>
        <dbReference type="ARBA" id="ARBA00022485"/>
    </source>
</evidence>
<dbReference type="Proteomes" id="UP000237144">
    <property type="component" value="Unassembled WGS sequence"/>
</dbReference>
<dbReference type="GO" id="GO:0016226">
    <property type="term" value="P:iron-sulfur cluster assembly"/>
    <property type="evidence" value="ECO:0007669"/>
    <property type="project" value="UniProtKB-UniRule"/>
</dbReference>
<feature type="compositionally biased region" description="Low complexity" evidence="9">
    <location>
        <begin position="339"/>
        <end position="351"/>
    </location>
</feature>
<name>A0A2S5B2H7_9BASI</name>